<dbReference type="FunFam" id="3.30.1490.20:FF:000018">
    <property type="entry name" value="Biotin carboxylase"/>
    <property type="match status" value="1"/>
</dbReference>
<dbReference type="InterPro" id="IPR005481">
    <property type="entry name" value="BC-like_N"/>
</dbReference>
<evidence type="ECO:0000256" key="6">
    <source>
        <dbReference type="ARBA" id="ARBA00022723"/>
    </source>
</evidence>
<dbReference type="NCBIfam" id="NF006367">
    <property type="entry name" value="PRK08591.1"/>
    <property type="match status" value="1"/>
</dbReference>
<dbReference type="GO" id="GO:2001295">
    <property type="term" value="P:malonyl-CoA biosynthetic process"/>
    <property type="evidence" value="ECO:0007669"/>
    <property type="project" value="UniProtKB-UniPathway"/>
</dbReference>
<evidence type="ECO:0000256" key="4">
    <source>
        <dbReference type="ARBA" id="ARBA00013263"/>
    </source>
</evidence>
<keyword evidence="13" id="KW-0443">Lipid metabolism</keyword>
<dbReference type="FunFam" id="3.30.470.20:FF:000028">
    <property type="entry name" value="Methylcrotonoyl-CoA carboxylase subunit alpha, mitochondrial"/>
    <property type="match status" value="1"/>
</dbReference>
<dbReference type="PANTHER" id="PTHR48095">
    <property type="entry name" value="PYRUVATE CARBOXYLASE SUBUNIT A"/>
    <property type="match status" value="1"/>
</dbReference>
<dbReference type="Pfam" id="PF02785">
    <property type="entry name" value="Biotin_carb_C"/>
    <property type="match status" value="1"/>
</dbReference>
<feature type="domain" description="ATP-grasp" evidence="14">
    <location>
        <begin position="120"/>
        <end position="317"/>
    </location>
</feature>
<evidence type="ECO:0000256" key="13">
    <source>
        <dbReference type="RuleBase" id="RU365063"/>
    </source>
</evidence>
<dbReference type="EMBL" id="JRYR02000001">
    <property type="protein sequence ID" value="OHX65519.1"/>
    <property type="molecule type" value="Genomic_DNA"/>
</dbReference>
<dbReference type="FunFam" id="3.40.50.20:FF:000010">
    <property type="entry name" value="Propionyl-CoA carboxylase subunit alpha"/>
    <property type="match status" value="1"/>
</dbReference>
<proteinExistence type="predicted"/>
<evidence type="ECO:0000256" key="2">
    <source>
        <dbReference type="ARBA" id="ARBA00004956"/>
    </source>
</evidence>
<evidence type="ECO:0000259" key="14">
    <source>
        <dbReference type="PROSITE" id="PS50975"/>
    </source>
</evidence>
<keyword evidence="9" id="KW-0460">Magnesium</keyword>
<comment type="subunit">
    <text evidence="3 13">Acetyl-CoA carboxylase is a heterohexamer of biotin carboxyl carrier protein, biotin carboxylase and the two subunits of carboxyl transferase in a 2:2 complex.</text>
</comment>
<dbReference type="SUPFAM" id="SSF51246">
    <property type="entry name" value="Rudiment single hybrid motif"/>
    <property type="match status" value="1"/>
</dbReference>
<accession>A0A1S1YWW5</accession>
<evidence type="ECO:0000256" key="10">
    <source>
        <dbReference type="ARBA" id="ARBA00023267"/>
    </source>
</evidence>
<comment type="caution">
    <text evidence="16">The sequence shown here is derived from an EMBL/GenBank/DDBJ whole genome shotgun (WGS) entry which is preliminary data.</text>
</comment>
<dbReference type="InterPro" id="IPR011764">
    <property type="entry name" value="Biotin_carboxylation_dom"/>
</dbReference>
<dbReference type="GO" id="GO:0006633">
    <property type="term" value="P:fatty acid biosynthetic process"/>
    <property type="evidence" value="ECO:0007669"/>
    <property type="project" value="UniProtKB-KW"/>
</dbReference>
<dbReference type="InterPro" id="IPR011761">
    <property type="entry name" value="ATP-grasp"/>
</dbReference>
<dbReference type="PROSITE" id="PS00867">
    <property type="entry name" value="CPSASE_2"/>
    <property type="match status" value="1"/>
</dbReference>
<comment type="pathway">
    <text evidence="2 13">Lipid metabolism; malonyl-CoA biosynthesis; malonyl-CoA from acetyl-CoA: step 1/1.</text>
</comment>
<keyword evidence="6" id="KW-0479">Metal-binding</keyword>
<dbReference type="RefSeq" id="WP_044225263.1">
    <property type="nucleotide sequence ID" value="NZ_JRYR02000001.1"/>
</dbReference>
<keyword evidence="13" id="KW-0276">Fatty acid metabolism</keyword>
<dbReference type="InterPro" id="IPR016185">
    <property type="entry name" value="PreATP-grasp_dom_sf"/>
</dbReference>
<dbReference type="InterPro" id="IPR004549">
    <property type="entry name" value="Acetyl_CoA_COase_biotin_COase"/>
</dbReference>
<evidence type="ECO:0000256" key="5">
    <source>
        <dbReference type="ARBA" id="ARBA00022598"/>
    </source>
</evidence>
<dbReference type="UniPathway" id="UPA00655">
    <property type="reaction ID" value="UER00711"/>
</dbReference>
<dbReference type="AlphaFoldDB" id="A0A1S1YWW5"/>
<feature type="domain" description="Biotin carboxylation" evidence="15">
    <location>
        <begin position="1"/>
        <end position="444"/>
    </location>
</feature>
<dbReference type="PANTHER" id="PTHR48095:SF2">
    <property type="entry name" value="BIOTIN CARBOXYLASE, CHLOROPLASTIC"/>
    <property type="match status" value="1"/>
</dbReference>
<dbReference type="Pfam" id="PF00289">
    <property type="entry name" value="Biotin_carb_N"/>
    <property type="match status" value="1"/>
</dbReference>
<organism evidence="16 17">
    <name type="scientific">Flammeovirga pacifica</name>
    <dbReference type="NCBI Taxonomy" id="915059"/>
    <lineage>
        <taxon>Bacteria</taxon>
        <taxon>Pseudomonadati</taxon>
        <taxon>Bacteroidota</taxon>
        <taxon>Cytophagia</taxon>
        <taxon>Cytophagales</taxon>
        <taxon>Flammeovirgaceae</taxon>
        <taxon>Flammeovirga</taxon>
    </lineage>
</organism>
<dbReference type="Pfam" id="PF02786">
    <property type="entry name" value="CPSase_L_D2"/>
    <property type="match status" value="1"/>
</dbReference>
<dbReference type="SUPFAM" id="SSF56059">
    <property type="entry name" value="Glutathione synthetase ATP-binding domain-like"/>
    <property type="match status" value="1"/>
</dbReference>
<keyword evidence="5 13" id="KW-0436">Ligase</keyword>
<dbReference type="InterPro" id="IPR051602">
    <property type="entry name" value="ACC_Biotin_Carboxylase"/>
</dbReference>
<dbReference type="STRING" id="915059.NH26_03740"/>
<dbReference type="SUPFAM" id="SSF52440">
    <property type="entry name" value="PreATP-grasp domain"/>
    <property type="match status" value="1"/>
</dbReference>
<dbReference type="GO" id="GO:0004075">
    <property type="term" value="F:biotin carboxylase activity"/>
    <property type="evidence" value="ECO:0007669"/>
    <property type="project" value="UniProtKB-EC"/>
</dbReference>
<keyword evidence="8 12" id="KW-0067">ATP-binding</keyword>
<gene>
    <name evidence="16" type="ORF">NH26_03740</name>
</gene>
<dbReference type="PROSITE" id="PS50975">
    <property type="entry name" value="ATP_GRASP"/>
    <property type="match status" value="1"/>
</dbReference>
<evidence type="ECO:0000256" key="1">
    <source>
        <dbReference type="ARBA" id="ARBA00003761"/>
    </source>
</evidence>
<keyword evidence="10 13" id="KW-0092">Biotin</keyword>
<keyword evidence="7 12" id="KW-0547">Nucleotide-binding</keyword>
<dbReference type="SMART" id="SM00878">
    <property type="entry name" value="Biotin_carb_C"/>
    <property type="match status" value="1"/>
</dbReference>
<evidence type="ECO:0000256" key="9">
    <source>
        <dbReference type="ARBA" id="ARBA00022842"/>
    </source>
</evidence>
<evidence type="ECO:0000313" key="16">
    <source>
        <dbReference type="EMBL" id="OHX65519.1"/>
    </source>
</evidence>
<dbReference type="InterPro" id="IPR011054">
    <property type="entry name" value="Rudment_hybrid_motif"/>
</dbReference>
<evidence type="ECO:0000256" key="7">
    <source>
        <dbReference type="ARBA" id="ARBA00022741"/>
    </source>
</evidence>
<dbReference type="PROSITE" id="PS50979">
    <property type="entry name" value="BC"/>
    <property type="match status" value="1"/>
</dbReference>
<dbReference type="GO" id="GO:0005524">
    <property type="term" value="F:ATP binding"/>
    <property type="evidence" value="ECO:0007669"/>
    <property type="project" value="UniProtKB-UniRule"/>
</dbReference>
<dbReference type="PROSITE" id="PS00866">
    <property type="entry name" value="CPSASE_1"/>
    <property type="match status" value="1"/>
</dbReference>
<dbReference type="Proteomes" id="UP000179797">
    <property type="component" value="Unassembled WGS sequence"/>
</dbReference>
<keyword evidence="13" id="KW-0275">Fatty acid biosynthesis</keyword>
<protein>
    <recommendedName>
        <fullName evidence="4 13">Biotin carboxylase</fullName>
        <ecNumber evidence="4 13">6.3.4.14</ecNumber>
    </recommendedName>
    <alternativeName>
        <fullName evidence="13">Acetyl-coenzyme A carboxylase biotin carboxylase subunit A</fullName>
    </alternativeName>
</protein>
<dbReference type="Gene3D" id="3.30.470.20">
    <property type="entry name" value="ATP-grasp fold, B domain"/>
    <property type="match status" value="1"/>
</dbReference>
<dbReference type="OrthoDB" id="9807469at2"/>
<evidence type="ECO:0000313" key="17">
    <source>
        <dbReference type="Proteomes" id="UP000179797"/>
    </source>
</evidence>
<reference evidence="16 17" key="1">
    <citation type="journal article" date="2012" name="Int. J. Syst. Evol. Microbiol.">
        <title>Flammeovirga pacifica sp. nov., isolated from deep-sea sediment.</title>
        <authorList>
            <person name="Xu H."/>
            <person name="Fu Y."/>
            <person name="Yang N."/>
            <person name="Ding Z."/>
            <person name="Lai Q."/>
            <person name="Zeng R."/>
        </authorList>
    </citation>
    <scope>NUCLEOTIDE SEQUENCE [LARGE SCALE GENOMIC DNA]</scope>
    <source>
        <strain evidence="17">DSM 24597 / LMG 26175 / WPAGA1</strain>
    </source>
</reference>
<evidence type="ECO:0000256" key="11">
    <source>
        <dbReference type="ARBA" id="ARBA00048600"/>
    </source>
</evidence>
<keyword evidence="13" id="KW-0444">Lipid biosynthesis</keyword>
<comment type="function">
    <text evidence="1 13">This protein is a component of the acetyl coenzyme A carboxylase complex; first, biotin carboxylase catalyzes the carboxylation of the carrier protein and then the transcarboxylase transfers the carboxyl group to form malonyl-CoA.</text>
</comment>
<dbReference type="EC" id="6.3.4.14" evidence="4 13"/>
<dbReference type="GO" id="GO:0046872">
    <property type="term" value="F:metal ion binding"/>
    <property type="evidence" value="ECO:0007669"/>
    <property type="project" value="UniProtKB-KW"/>
</dbReference>
<name>A0A1S1YWW5_FLAPC</name>
<comment type="catalytic activity">
    <reaction evidence="11 13">
        <text>N(6)-biotinyl-L-lysyl-[protein] + hydrogencarbonate + ATP = N(6)-carboxybiotinyl-L-lysyl-[protein] + ADP + phosphate + H(+)</text>
        <dbReference type="Rhea" id="RHEA:13501"/>
        <dbReference type="Rhea" id="RHEA-COMP:10505"/>
        <dbReference type="Rhea" id="RHEA-COMP:10506"/>
        <dbReference type="ChEBI" id="CHEBI:15378"/>
        <dbReference type="ChEBI" id="CHEBI:17544"/>
        <dbReference type="ChEBI" id="CHEBI:30616"/>
        <dbReference type="ChEBI" id="CHEBI:43474"/>
        <dbReference type="ChEBI" id="CHEBI:83144"/>
        <dbReference type="ChEBI" id="CHEBI:83145"/>
        <dbReference type="ChEBI" id="CHEBI:456216"/>
        <dbReference type="EC" id="6.3.4.14"/>
    </reaction>
</comment>
<evidence type="ECO:0000259" key="15">
    <source>
        <dbReference type="PROSITE" id="PS50979"/>
    </source>
</evidence>
<sequence>MFKKILIANRGEIALRVIRTCSEMGIKTVAVYSTADKESLHVKFADEAVCIGPAASTDSYLNIPNILAAAEITNCDAIHPGYGFLSENANFSRICEENNIKFIGASSDMIDSMGDKATAKATMKEAGVPTIPGSEGLLDSVEQGLKIAEKIKYPVILKATAGGGGRGMRIVNSPDEFQKAWDSARQESAAAFGNDGMYLEKFVEEPRHVEIQIIGDSYGNACHLSERDCSIQRRHQKLTEEAPSPALSKELRERMGTAAIAGAEKIKYEGAGTVEFLVDKHGDFYFMEMNTRIQVEHPVTEQVTGFDLIKEQIKVAAGDKISGKNYAPQAHSIECRINAEDPEFDFRPSPGKITTLHIPGGPGVRVDTHVYTGYAIPPNYDSMIAKLIVTAETRAEAIKRMKRALNEFVIEGIKTTIPFHLRLMDNDVFQSGNFTTKFMEEHTYETL</sequence>
<evidence type="ECO:0000256" key="12">
    <source>
        <dbReference type="PROSITE-ProRule" id="PRU00409"/>
    </source>
</evidence>
<evidence type="ECO:0000256" key="3">
    <source>
        <dbReference type="ARBA" id="ARBA00011750"/>
    </source>
</evidence>
<keyword evidence="17" id="KW-1185">Reference proteome</keyword>
<dbReference type="InterPro" id="IPR005482">
    <property type="entry name" value="Biotin_COase_C"/>
</dbReference>
<evidence type="ECO:0000256" key="8">
    <source>
        <dbReference type="ARBA" id="ARBA00022840"/>
    </source>
</evidence>
<dbReference type="InterPro" id="IPR005479">
    <property type="entry name" value="CPAse_ATP-bd"/>
</dbReference>
<dbReference type="NCBIfam" id="TIGR00514">
    <property type="entry name" value="accC"/>
    <property type="match status" value="1"/>
</dbReference>